<dbReference type="AlphaFoldDB" id="A0A6B4JPG5"/>
<dbReference type="NCBIfam" id="TIGR02865">
    <property type="entry name" value="spore_II_E"/>
    <property type="match status" value="1"/>
</dbReference>
<dbReference type="Gene3D" id="3.60.40.10">
    <property type="entry name" value="PPM-type phosphatase domain"/>
    <property type="match status" value="1"/>
</dbReference>
<dbReference type="InterPro" id="IPR052016">
    <property type="entry name" value="Bact_Sigma-Reg"/>
</dbReference>
<dbReference type="PANTHER" id="PTHR43156:SF2">
    <property type="entry name" value="STAGE II SPORULATION PROTEIN E"/>
    <property type="match status" value="1"/>
</dbReference>
<comment type="caution">
    <text evidence="2">The sequence shown here is derived from an EMBL/GenBank/DDBJ whole genome shotgun (WGS) entry which is preliminary data.</text>
</comment>
<name>A0A6B4JPG5_CLOBO</name>
<sequence length="793" mass="88680">MQYELNVNAYKNKKVKKSFLLKMELSRMIFILIGGLLLSRVTLLFSQTQNNGVAPLGIAYLIVIGLKCNRSKTAMASIGVLLGYLTINSKLPGGMVYLIAAAALTLYYEVLNKSEKRKKEFASFFIVFLSFVGYSVFANNYDLGVNITLALINALVVLPVYYIIKYAFNCLDEINSNYFFTSEEIVSMAILFCLFVAGIGDISIKYCSLRNVLALLLVVTIAYIGGASYGATMGVAMGIILGCSSNNMMASVGFYGVGGLVIGIFKDTGKIFSVLSGILIYFALGLYSESINSQFIIEVGVSLAIFLFIPKNLYKNIELEINTEKKQESINQIHLNELKDEFTLKLKDLTSVLNQVSKTLEDMEDNDRLLIKNKSCEFVESLADRVCIDCEKKNSCWRMNFNSTYNSFQTLIKSAEEERPILPKTLEASCVKHFTLLKSAQDIVTNHIVNSNIKDRFSEGRQIISSHINNISYSLSNVLDEFKREVTICSDLERIIKRGLNKSSIEYNDIFCYTDKNGRVKIKLTIKDGENCEYYENKLIPLLNDIMHTPLCIIDNGYFINRDTNMCTLLIEEMPKYNVISYGAMASKKGETRTGDSYSFGKATDGSYMTILSDGMGSGPDAEKESKATVDLVEKFMEAGFDEEVTINTMNSIMGMKFSESEKYATLDLSKIDLYSGEVNFVKIGAASSFIKRGDDILVVDSKNLPFGLVDEMELDIIKEEVMPGDILINVSDGILDIDKLNSGNFIWLKEYLKDCCTDPRELSENILQKAMTLSENMLKDDMTVLVSKVYAV</sequence>
<evidence type="ECO:0000313" key="3">
    <source>
        <dbReference type="Proteomes" id="UP000486903"/>
    </source>
</evidence>
<dbReference type="Pfam" id="PF07228">
    <property type="entry name" value="SpoIIE"/>
    <property type="match status" value="1"/>
</dbReference>
<dbReference type="Proteomes" id="UP000486903">
    <property type="component" value="Unassembled WGS sequence"/>
</dbReference>
<dbReference type="PANTHER" id="PTHR43156">
    <property type="entry name" value="STAGE II SPORULATION PROTEIN E-RELATED"/>
    <property type="match status" value="1"/>
</dbReference>
<dbReference type="SUPFAM" id="SSF81606">
    <property type="entry name" value="PP2C-like"/>
    <property type="match status" value="1"/>
</dbReference>
<dbReference type="InterPro" id="IPR014221">
    <property type="entry name" value="SpoII_E"/>
</dbReference>
<evidence type="ECO:0000313" key="2">
    <source>
        <dbReference type="EMBL" id="NFV26307.1"/>
    </source>
</evidence>
<dbReference type="InterPro" id="IPR036457">
    <property type="entry name" value="PPM-type-like_dom_sf"/>
</dbReference>
<organism evidence="2 3">
    <name type="scientific">Clostridium botulinum</name>
    <dbReference type="NCBI Taxonomy" id="1491"/>
    <lineage>
        <taxon>Bacteria</taxon>
        <taxon>Bacillati</taxon>
        <taxon>Bacillota</taxon>
        <taxon>Clostridia</taxon>
        <taxon>Eubacteriales</taxon>
        <taxon>Clostridiaceae</taxon>
        <taxon>Clostridium</taxon>
    </lineage>
</organism>
<proteinExistence type="predicted"/>
<accession>A0A6B4JPG5</accession>
<dbReference type="InterPro" id="IPR045768">
    <property type="entry name" value="SpoIIE_N"/>
</dbReference>
<dbReference type="Pfam" id="PF19732">
    <property type="entry name" value="SpoIIE_N"/>
    <property type="match status" value="1"/>
</dbReference>
<keyword evidence="1 2" id="KW-0378">Hydrolase</keyword>
<dbReference type="RefSeq" id="WP_003374099.1">
    <property type="nucleotide sequence ID" value="NZ_JACBBA010000006.1"/>
</dbReference>
<evidence type="ECO:0000256" key="1">
    <source>
        <dbReference type="ARBA" id="ARBA00022801"/>
    </source>
</evidence>
<protein>
    <submittedName>
        <fullName evidence="2">Stage II sporulation protein E</fullName>
        <ecNumber evidence="2">3.1.3.16</ecNumber>
    </submittedName>
</protein>
<reference evidence="2 3" key="1">
    <citation type="submission" date="2019-04" db="EMBL/GenBank/DDBJ databases">
        <title>Genome sequencing of Clostridium botulinum Groups I-IV and Clostridium butyricum.</title>
        <authorList>
            <person name="Brunt J."/>
            <person name="Van Vliet A.H.M."/>
            <person name="Stringer S.C."/>
            <person name="Carter A.T."/>
            <person name="Peck M.W."/>
        </authorList>
    </citation>
    <scope>NUCLEOTIDE SEQUENCE [LARGE SCALE GENOMIC DNA]</scope>
    <source>
        <strain evidence="2 3">BL81</strain>
    </source>
</reference>
<dbReference type="InterPro" id="IPR001932">
    <property type="entry name" value="PPM-type_phosphatase-like_dom"/>
</dbReference>
<dbReference type="GO" id="GO:0004722">
    <property type="term" value="F:protein serine/threonine phosphatase activity"/>
    <property type="evidence" value="ECO:0007669"/>
    <property type="project" value="UniProtKB-EC"/>
</dbReference>
<dbReference type="EC" id="3.1.3.16" evidence="2"/>
<gene>
    <name evidence="2" type="primary">spoIIE</name>
    <name evidence="2" type="ORF">FDG31_08965</name>
</gene>
<dbReference type="EMBL" id="SXFB01000005">
    <property type="protein sequence ID" value="NFV26307.1"/>
    <property type="molecule type" value="Genomic_DNA"/>
</dbReference>
<dbReference type="SMART" id="SM00331">
    <property type="entry name" value="PP2C_SIG"/>
    <property type="match status" value="1"/>
</dbReference>